<proteinExistence type="predicted"/>
<sequence length="100" mass="10825">MTSPPPDVPASYELRIGGHLDQHWSTWFDGFTITHQDDGTSTLCGVVRDQSDLHGLLAKVRDLGTPLLSLTHLEVPDNDGGKGTGTSTDTDPASRDQQLR</sequence>
<gene>
    <name evidence="2" type="ORF">KRR39_02085</name>
</gene>
<protein>
    <submittedName>
        <fullName evidence="2">Uncharacterized protein</fullName>
    </submittedName>
</protein>
<dbReference type="RefSeq" id="WP_216940318.1">
    <property type="nucleotide sequence ID" value="NZ_CP077062.1"/>
</dbReference>
<feature type="region of interest" description="Disordered" evidence="1">
    <location>
        <begin position="73"/>
        <end position="100"/>
    </location>
</feature>
<evidence type="ECO:0000256" key="1">
    <source>
        <dbReference type="SAM" id="MobiDB-lite"/>
    </source>
</evidence>
<name>A0A975Y0U2_9ACTN</name>
<evidence type="ECO:0000313" key="2">
    <source>
        <dbReference type="EMBL" id="QWZ08674.1"/>
    </source>
</evidence>
<keyword evidence="3" id="KW-1185">Reference proteome</keyword>
<organism evidence="2 3">
    <name type="scientific">Nocardioides panacis</name>
    <dbReference type="NCBI Taxonomy" id="2849501"/>
    <lineage>
        <taxon>Bacteria</taxon>
        <taxon>Bacillati</taxon>
        <taxon>Actinomycetota</taxon>
        <taxon>Actinomycetes</taxon>
        <taxon>Propionibacteriales</taxon>
        <taxon>Nocardioidaceae</taxon>
        <taxon>Nocardioides</taxon>
    </lineage>
</organism>
<dbReference type="Proteomes" id="UP000683575">
    <property type="component" value="Chromosome"/>
</dbReference>
<dbReference type="AlphaFoldDB" id="A0A975Y0U2"/>
<evidence type="ECO:0000313" key="3">
    <source>
        <dbReference type="Proteomes" id="UP000683575"/>
    </source>
</evidence>
<dbReference type="EMBL" id="CP077062">
    <property type="protein sequence ID" value="QWZ08674.1"/>
    <property type="molecule type" value="Genomic_DNA"/>
</dbReference>
<dbReference type="KEGG" id="nps:KRR39_02085"/>
<reference evidence="2" key="1">
    <citation type="submission" date="2021-06" db="EMBL/GenBank/DDBJ databases">
        <title>Complete genome sequence of Nocardioides sp. G188.</title>
        <authorList>
            <person name="Im W.-T."/>
        </authorList>
    </citation>
    <scope>NUCLEOTIDE SEQUENCE</scope>
    <source>
        <strain evidence="2">G188</strain>
    </source>
</reference>
<accession>A0A975Y0U2</accession>